<dbReference type="Pfam" id="PF04542">
    <property type="entry name" value="Sigma70_r2"/>
    <property type="match status" value="1"/>
</dbReference>
<dbReference type="NCBIfam" id="TIGR02937">
    <property type="entry name" value="sigma70-ECF"/>
    <property type="match status" value="1"/>
</dbReference>
<dbReference type="PANTHER" id="PTHR43133:SF8">
    <property type="entry name" value="RNA POLYMERASE SIGMA FACTOR HI_1459-RELATED"/>
    <property type="match status" value="1"/>
</dbReference>
<dbReference type="AlphaFoldDB" id="A0A5B9P3G3"/>
<evidence type="ECO:0000313" key="8">
    <source>
        <dbReference type="EMBL" id="QEG20724.1"/>
    </source>
</evidence>
<evidence type="ECO:0000259" key="6">
    <source>
        <dbReference type="Pfam" id="PF04542"/>
    </source>
</evidence>
<dbReference type="Proteomes" id="UP000322214">
    <property type="component" value="Chromosome"/>
</dbReference>
<dbReference type="InterPro" id="IPR013325">
    <property type="entry name" value="RNA_pol_sigma_r2"/>
</dbReference>
<gene>
    <name evidence="8" type="primary">sigW_2</name>
    <name evidence="8" type="ORF">MFFC18_05750</name>
</gene>
<dbReference type="RefSeq" id="WP_075084673.1">
    <property type="nucleotide sequence ID" value="NZ_CP042912.1"/>
</dbReference>
<protein>
    <submittedName>
        <fullName evidence="8">ECF RNA polymerase sigma factor SigW</fullName>
    </submittedName>
</protein>
<evidence type="ECO:0000256" key="4">
    <source>
        <dbReference type="ARBA" id="ARBA00023125"/>
    </source>
</evidence>
<evidence type="ECO:0000313" key="9">
    <source>
        <dbReference type="Proteomes" id="UP000322214"/>
    </source>
</evidence>
<sequence length="187" mass="21549">MSEDFPILVTRCIAGNQPAIGELVNQFRGQVFGLCYRMLGQREDAEDATQETFVRVVNNLHRWDPTRAFEPWLLTIAGNRCRTRLAKRKRRPTVLTLDYPVPDATVEKRKAELLAEEVSLGLVGIRDEYRKAFLLFHQKEMSYLEIAEVMEVPLGTVKTWVHRARRELINRLRKRGVLGEGSTGQKI</sequence>
<dbReference type="GO" id="GO:0003677">
    <property type="term" value="F:DNA binding"/>
    <property type="evidence" value="ECO:0007669"/>
    <property type="project" value="UniProtKB-KW"/>
</dbReference>
<dbReference type="InterPro" id="IPR014284">
    <property type="entry name" value="RNA_pol_sigma-70_dom"/>
</dbReference>
<dbReference type="PANTHER" id="PTHR43133">
    <property type="entry name" value="RNA POLYMERASE ECF-TYPE SIGMA FACTO"/>
    <property type="match status" value="1"/>
</dbReference>
<dbReference type="InterPro" id="IPR036388">
    <property type="entry name" value="WH-like_DNA-bd_sf"/>
</dbReference>
<dbReference type="SUPFAM" id="SSF88946">
    <property type="entry name" value="Sigma2 domain of RNA polymerase sigma factors"/>
    <property type="match status" value="1"/>
</dbReference>
<dbReference type="STRING" id="980251.GCA_001642875_02240"/>
<dbReference type="GO" id="GO:0016987">
    <property type="term" value="F:sigma factor activity"/>
    <property type="evidence" value="ECO:0007669"/>
    <property type="project" value="UniProtKB-KW"/>
</dbReference>
<evidence type="ECO:0000256" key="2">
    <source>
        <dbReference type="ARBA" id="ARBA00023015"/>
    </source>
</evidence>
<evidence type="ECO:0000256" key="1">
    <source>
        <dbReference type="ARBA" id="ARBA00010641"/>
    </source>
</evidence>
<keyword evidence="2" id="KW-0805">Transcription regulation</keyword>
<dbReference type="InterPro" id="IPR013324">
    <property type="entry name" value="RNA_pol_sigma_r3/r4-like"/>
</dbReference>
<keyword evidence="4" id="KW-0238">DNA-binding</keyword>
<dbReference type="Gene3D" id="1.10.10.10">
    <property type="entry name" value="Winged helix-like DNA-binding domain superfamily/Winged helix DNA-binding domain"/>
    <property type="match status" value="1"/>
</dbReference>
<dbReference type="Pfam" id="PF08281">
    <property type="entry name" value="Sigma70_r4_2"/>
    <property type="match status" value="1"/>
</dbReference>
<dbReference type="InterPro" id="IPR039425">
    <property type="entry name" value="RNA_pol_sigma-70-like"/>
</dbReference>
<dbReference type="EMBL" id="CP042912">
    <property type="protein sequence ID" value="QEG20724.1"/>
    <property type="molecule type" value="Genomic_DNA"/>
</dbReference>
<keyword evidence="5" id="KW-0804">Transcription</keyword>
<dbReference type="GO" id="GO:0006352">
    <property type="term" value="P:DNA-templated transcription initiation"/>
    <property type="evidence" value="ECO:0007669"/>
    <property type="project" value="InterPro"/>
</dbReference>
<dbReference type="CDD" id="cd06171">
    <property type="entry name" value="Sigma70_r4"/>
    <property type="match status" value="1"/>
</dbReference>
<dbReference type="InterPro" id="IPR013249">
    <property type="entry name" value="RNA_pol_sigma70_r4_t2"/>
</dbReference>
<proteinExistence type="inferred from homology"/>
<accession>A0A5B9P3G3</accession>
<dbReference type="InterPro" id="IPR007627">
    <property type="entry name" value="RNA_pol_sigma70_r2"/>
</dbReference>
<feature type="domain" description="RNA polymerase sigma-70 region 2" evidence="6">
    <location>
        <begin position="23"/>
        <end position="91"/>
    </location>
</feature>
<keyword evidence="9" id="KW-1185">Reference proteome</keyword>
<dbReference type="KEGG" id="mff:MFFC18_05750"/>
<dbReference type="SUPFAM" id="SSF88659">
    <property type="entry name" value="Sigma3 and sigma4 domains of RNA polymerase sigma factors"/>
    <property type="match status" value="1"/>
</dbReference>
<keyword evidence="3" id="KW-0731">Sigma factor</keyword>
<evidence type="ECO:0000256" key="5">
    <source>
        <dbReference type="ARBA" id="ARBA00023163"/>
    </source>
</evidence>
<reference evidence="8 9" key="1">
    <citation type="submission" date="2019-08" db="EMBL/GenBank/DDBJ databases">
        <title>Deep-cultivation of Planctomycetes and their phenomic and genomic characterization uncovers novel biology.</title>
        <authorList>
            <person name="Wiegand S."/>
            <person name="Jogler M."/>
            <person name="Boedeker C."/>
            <person name="Pinto D."/>
            <person name="Vollmers J."/>
            <person name="Rivas-Marin E."/>
            <person name="Kohn T."/>
            <person name="Peeters S.H."/>
            <person name="Heuer A."/>
            <person name="Rast P."/>
            <person name="Oberbeckmann S."/>
            <person name="Bunk B."/>
            <person name="Jeske O."/>
            <person name="Meyerdierks A."/>
            <person name="Storesund J.E."/>
            <person name="Kallscheuer N."/>
            <person name="Luecker S."/>
            <person name="Lage O.M."/>
            <person name="Pohl T."/>
            <person name="Merkel B.J."/>
            <person name="Hornburger P."/>
            <person name="Mueller R.-W."/>
            <person name="Bruemmer F."/>
            <person name="Labrenz M."/>
            <person name="Spormann A.M."/>
            <person name="Op den Camp H."/>
            <person name="Overmann J."/>
            <person name="Amann R."/>
            <person name="Jetten M.S.M."/>
            <person name="Mascher T."/>
            <person name="Medema M.H."/>
            <person name="Devos D.P."/>
            <person name="Kaster A.-K."/>
            <person name="Ovreas L."/>
            <person name="Rohde M."/>
            <person name="Galperin M.Y."/>
            <person name="Jogler C."/>
        </authorList>
    </citation>
    <scope>NUCLEOTIDE SEQUENCE [LARGE SCALE GENOMIC DNA]</scope>
    <source>
        <strain evidence="8 9">FC18</strain>
    </source>
</reference>
<evidence type="ECO:0000259" key="7">
    <source>
        <dbReference type="Pfam" id="PF08281"/>
    </source>
</evidence>
<comment type="similarity">
    <text evidence="1">Belongs to the sigma-70 factor family. ECF subfamily.</text>
</comment>
<dbReference type="Gene3D" id="1.10.1740.10">
    <property type="match status" value="1"/>
</dbReference>
<evidence type="ECO:0000256" key="3">
    <source>
        <dbReference type="ARBA" id="ARBA00023082"/>
    </source>
</evidence>
<organism evidence="8 9">
    <name type="scientific">Mariniblastus fucicola</name>
    <dbReference type="NCBI Taxonomy" id="980251"/>
    <lineage>
        <taxon>Bacteria</taxon>
        <taxon>Pseudomonadati</taxon>
        <taxon>Planctomycetota</taxon>
        <taxon>Planctomycetia</taxon>
        <taxon>Pirellulales</taxon>
        <taxon>Pirellulaceae</taxon>
        <taxon>Mariniblastus</taxon>
    </lineage>
</organism>
<name>A0A5B9P3G3_9BACT</name>
<feature type="domain" description="RNA polymerase sigma factor 70 region 4 type 2" evidence="7">
    <location>
        <begin position="128"/>
        <end position="168"/>
    </location>
</feature>